<organism evidence="2 3">
    <name type="scientific">Heracleum sosnowskyi</name>
    <dbReference type="NCBI Taxonomy" id="360622"/>
    <lineage>
        <taxon>Eukaryota</taxon>
        <taxon>Viridiplantae</taxon>
        <taxon>Streptophyta</taxon>
        <taxon>Embryophyta</taxon>
        <taxon>Tracheophyta</taxon>
        <taxon>Spermatophyta</taxon>
        <taxon>Magnoliopsida</taxon>
        <taxon>eudicotyledons</taxon>
        <taxon>Gunneridae</taxon>
        <taxon>Pentapetalae</taxon>
        <taxon>asterids</taxon>
        <taxon>campanulids</taxon>
        <taxon>Apiales</taxon>
        <taxon>Apiaceae</taxon>
        <taxon>Apioideae</taxon>
        <taxon>apioid superclade</taxon>
        <taxon>Tordylieae</taxon>
        <taxon>Tordyliinae</taxon>
        <taxon>Heracleum</taxon>
    </lineage>
</organism>
<dbReference type="Gene3D" id="6.10.140.1070">
    <property type="match status" value="1"/>
</dbReference>
<evidence type="ECO:0000256" key="1">
    <source>
        <dbReference type="SAM" id="Coils"/>
    </source>
</evidence>
<evidence type="ECO:0000313" key="3">
    <source>
        <dbReference type="Proteomes" id="UP001237642"/>
    </source>
</evidence>
<dbReference type="EMBL" id="JAUIZM010000002">
    <property type="protein sequence ID" value="KAK1397559.1"/>
    <property type="molecule type" value="Genomic_DNA"/>
</dbReference>
<feature type="coiled-coil region" evidence="1">
    <location>
        <begin position="224"/>
        <end position="251"/>
    </location>
</feature>
<sequence length="297" mass="33543">MTGYPDSDNIASNYSTSVNVLRSIIWPGDSTVKPMYWAIPTSGRRLKVRVPMKEGFAEFVKLRQFQNTTEYNITDFCADVFRELLTHLPFKIDNPQYIPYGNLTTGKSVGSYDDLLAQLEEKDYDIVVADVTILPERLIQFEFVACSLGLELAQLIWLSVQQEGATPITHKRLIEKELDGFGISLNKERPNLKFRKKEKGGINFTSTDYSFCGFLCNLFEALLVKALERYLLKLEDKVKQIQAEVDEQMNKKVQQNLPSVLKKLGEANSNITINIEELCVTTTSNDDGTPITGGSSF</sequence>
<dbReference type="InterPro" id="IPR015683">
    <property type="entry name" value="Ionotropic_Glu_rcpt"/>
</dbReference>
<keyword evidence="3" id="KW-1185">Reference proteome</keyword>
<name>A0AAD8J645_9APIA</name>
<comment type="caution">
    <text evidence="2">The sequence shown here is derived from an EMBL/GenBank/DDBJ whole genome shotgun (WGS) entry which is preliminary data.</text>
</comment>
<dbReference type="PANTHER" id="PTHR34836:SF7">
    <property type="entry name" value="RECEPTOR LIGAND BINDING REGION DOMAIN-CONTAINING PROTEIN"/>
    <property type="match status" value="1"/>
</dbReference>
<dbReference type="Proteomes" id="UP001237642">
    <property type="component" value="Unassembled WGS sequence"/>
</dbReference>
<dbReference type="Gene3D" id="3.40.190.10">
    <property type="entry name" value="Periplasmic binding protein-like II"/>
    <property type="match status" value="1"/>
</dbReference>
<accession>A0AAD8J645</accession>
<reference evidence="2" key="2">
    <citation type="submission" date="2023-05" db="EMBL/GenBank/DDBJ databases">
        <authorList>
            <person name="Schelkunov M.I."/>
        </authorList>
    </citation>
    <scope>NUCLEOTIDE SEQUENCE</scope>
    <source>
        <strain evidence="2">Hsosn_3</strain>
        <tissue evidence="2">Leaf</tissue>
    </source>
</reference>
<dbReference type="SUPFAM" id="SSF53850">
    <property type="entry name" value="Periplasmic binding protein-like II"/>
    <property type="match status" value="1"/>
</dbReference>
<reference evidence="2" key="1">
    <citation type="submission" date="2023-02" db="EMBL/GenBank/DDBJ databases">
        <title>Genome of toxic invasive species Heracleum sosnowskyi carries increased number of genes despite the absence of recent whole-genome duplications.</title>
        <authorList>
            <person name="Schelkunov M."/>
            <person name="Shtratnikova V."/>
            <person name="Makarenko M."/>
            <person name="Klepikova A."/>
            <person name="Omelchenko D."/>
            <person name="Novikova G."/>
            <person name="Obukhova E."/>
            <person name="Bogdanov V."/>
            <person name="Penin A."/>
            <person name="Logacheva M."/>
        </authorList>
    </citation>
    <scope>NUCLEOTIDE SEQUENCE</scope>
    <source>
        <strain evidence="2">Hsosn_3</strain>
        <tissue evidence="2">Leaf</tissue>
    </source>
</reference>
<gene>
    <name evidence="2" type="ORF">POM88_007422</name>
</gene>
<proteinExistence type="predicted"/>
<keyword evidence="1" id="KW-0175">Coiled coil</keyword>
<dbReference type="PANTHER" id="PTHR34836">
    <property type="entry name" value="OS06G0188250 PROTEIN"/>
    <property type="match status" value="1"/>
</dbReference>
<dbReference type="AlphaFoldDB" id="A0AAD8J645"/>
<evidence type="ECO:0000313" key="2">
    <source>
        <dbReference type="EMBL" id="KAK1397559.1"/>
    </source>
</evidence>
<protein>
    <submittedName>
        <fullName evidence="2">Uncharacterized protein</fullName>
    </submittedName>
</protein>